<dbReference type="OrthoDB" id="115198at2759"/>
<keyword evidence="13" id="KW-1185">Reference proteome</keyword>
<keyword evidence="11" id="KW-0325">Glycoprotein</keyword>
<evidence type="ECO:0000256" key="8">
    <source>
        <dbReference type="ARBA" id="ARBA00022989"/>
    </source>
</evidence>
<dbReference type="PANTHER" id="PTHR11214">
    <property type="entry name" value="BETA-1,3-N-ACETYLGLUCOSAMINYLTRANSFERASE"/>
    <property type="match status" value="1"/>
</dbReference>
<evidence type="ECO:0000256" key="4">
    <source>
        <dbReference type="ARBA" id="ARBA00022676"/>
    </source>
</evidence>
<comment type="similarity">
    <text evidence="3 12">Belongs to the glycosyltransferase 31 family.</text>
</comment>
<dbReference type="Gene3D" id="3.90.550.50">
    <property type="match status" value="1"/>
</dbReference>
<evidence type="ECO:0000313" key="13">
    <source>
        <dbReference type="Proteomes" id="UP000001554"/>
    </source>
</evidence>
<proteinExistence type="inferred from homology"/>
<keyword evidence="5" id="KW-0808">Transferase</keyword>
<evidence type="ECO:0000256" key="5">
    <source>
        <dbReference type="ARBA" id="ARBA00022679"/>
    </source>
</evidence>
<name>A0A9J7L9T9_BRAFL</name>
<evidence type="ECO:0000256" key="3">
    <source>
        <dbReference type="ARBA" id="ARBA00008661"/>
    </source>
</evidence>
<dbReference type="OMA" id="LYIMINI"/>
<dbReference type="RefSeq" id="XP_035678205.1">
    <property type="nucleotide sequence ID" value="XM_035822312.1"/>
</dbReference>
<comment type="subcellular location">
    <subcellularLocation>
        <location evidence="1 12">Golgi apparatus membrane</location>
        <topology evidence="1 12">Single-pass type II membrane protein</topology>
    </subcellularLocation>
</comment>
<dbReference type="KEGG" id="bfo:118416994"/>
<comment type="pathway">
    <text evidence="2">Protein modification; protein glycosylation.</text>
</comment>
<keyword evidence="4 12" id="KW-0328">Glycosyltransferase</keyword>
<gene>
    <name evidence="14" type="primary">LOC118416994</name>
</gene>
<dbReference type="GeneID" id="118416994"/>
<dbReference type="EC" id="2.4.1.-" evidence="12"/>
<dbReference type="GO" id="GO:0016758">
    <property type="term" value="F:hexosyltransferase activity"/>
    <property type="evidence" value="ECO:0007669"/>
    <property type="project" value="InterPro"/>
</dbReference>
<dbReference type="FunFam" id="3.90.550.50:FF:000001">
    <property type="entry name" value="Hexosyltransferase"/>
    <property type="match status" value="1"/>
</dbReference>
<dbReference type="InterPro" id="IPR002659">
    <property type="entry name" value="Glyco_trans_31"/>
</dbReference>
<evidence type="ECO:0000256" key="11">
    <source>
        <dbReference type="ARBA" id="ARBA00023180"/>
    </source>
</evidence>
<dbReference type="Pfam" id="PF01762">
    <property type="entry name" value="Galactosyl_T"/>
    <property type="match status" value="1"/>
</dbReference>
<keyword evidence="8" id="KW-1133">Transmembrane helix</keyword>
<keyword evidence="9 12" id="KW-0333">Golgi apparatus</keyword>
<dbReference type="PANTHER" id="PTHR11214:SF283">
    <property type="entry name" value="N-ACETYLLACTOSAMINIDE BETA-1,3-N-ACETYLGLUCOSAMINYLTRANSFERASE 4-LIKE"/>
    <property type="match status" value="1"/>
</dbReference>
<dbReference type="Proteomes" id="UP000001554">
    <property type="component" value="Chromosome 6"/>
</dbReference>
<keyword evidence="6" id="KW-0812">Transmembrane</keyword>
<dbReference type="AlphaFoldDB" id="A0A9J7L9T9"/>
<reference evidence="13" key="1">
    <citation type="journal article" date="2020" name="Nat. Ecol. Evol.">
        <title>Deeply conserved synteny resolves early events in vertebrate evolution.</title>
        <authorList>
            <person name="Simakov O."/>
            <person name="Marletaz F."/>
            <person name="Yue J.X."/>
            <person name="O'Connell B."/>
            <person name="Jenkins J."/>
            <person name="Brandt A."/>
            <person name="Calef R."/>
            <person name="Tung C.H."/>
            <person name="Huang T.K."/>
            <person name="Schmutz J."/>
            <person name="Satoh N."/>
            <person name="Yu J.K."/>
            <person name="Putnam N.H."/>
            <person name="Green R.E."/>
            <person name="Rokhsar D.S."/>
        </authorList>
    </citation>
    <scope>NUCLEOTIDE SEQUENCE [LARGE SCALE GENOMIC DNA]</scope>
    <source>
        <strain evidence="13">S238N-H82</strain>
    </source>
</reference>
<sequence>MGRFCASKAPQAVVAVCVLVGLLYVFPPLHQDVTSVEWPLQGRDPHQDRPEYLRRVPNPHPFTFTLNNPGKCKGEDVFLLIIVTTPPESKAQRQAIRNTWGDEINIPGIGAIRTIFAFGVSDDAGIQQTLQDENEMFRDIIQESFTDAPRNGTLKTVMCLKWAFQFCPNAKYVMKTSPDTFVNIFSLVTYLKGLPESEASELMLGWVITDKKPTRDPNGPWKYWYVPNDVFPGDTFPPYVWGFAYVMSNDMPWLLYETSLTTKYLFMADIYLGICLEKLGIAPRHHSGFCHYDVNINSCGFEWLVVSRGAGNPEKMTKYWKALTSKCY</sequence>
<evidence type="ECO:0000256" key="2">
    <source>
        <dbReference type="ARBA" id="ARBA00004922"/>
    </source>
</evidence>
<keyword evidence="7" id="KW-0735">Signal-anchor</keyword>
<evidence type="ECO:0000256" key="9">
    <source>
        <dbReference type="ARBA" id="ARBA00023034"/>
    </source>
</evidence>
<dbReference type="GO" id="GO:0016757">
    <property type="term" value="F:glycosyltransferase activity"/>
    <property type="evidence" value="ECO:0000318"/>
    <property type="project" value="GO_Central"/>
</dbReference>
<organism evidence="13 14">
    <name type="scientific">Branchiostoma floridae</name>
    <name type="common">Florida lancelet</name>
    <name type="synonym">Amphioxus</name>
    <dbReference type="NCBI Taxonomy" id="7739"/>
    <lineage>
        <taxon>Eukaryota</taxon>
        <taxon>Metazoa</taxon>
        <taxon>Chordata</taxon>
        <taxon>Cephalochordata</taxon>
        <taxon>Leptocardii</taxon>
        <taxon>Amphioxiformes</taxon>
        <taxon>Branchiostomatidae</taxon>
        <taxon>Branchiostoma</taxon>
    </lineage>
</organism>
<evidence type="ECO:0000256" key="6">
    <source>
        <dbReference type="ARBA" id="ARBA00022692"/>
    </source>
</evidence>
<evidence type="ECO:0000256" key="10">
    <source>
        <dbReference type="ARBA" id="ARBA00023136"/>
    </source>
</evidence>
<protein>
    <recommendedName>
        <fullName evidence="12">Hexosyltransferase</fullName>
        <ecNumber evidence="12">2.4.1.-</ecNumber>
    </recommendedName>
</protein>
<reference evidence="14" key="2">
    <citation type="submission" date="2025-08" db="UniProtKB">
        <authorList>
            <consortium name="RefSeq"/>
        </authorList>
    </citation>
    <scope>IDENTIFICATION</scope>
    <source>
        <strain evidence="14">S238N-H82</strain>
        <tissue evidence="14">Testes</tissue>
    </source>
</reference>
<evidence type="ECO:0000256" key="7">
    <source>
        <dbReference type="ARBA" id="ARBA00022968"/>
    </source>
</evidence>
<keyword evidence="10" id="KW-0472">Membrane</keyword>
<evidence type="ECO:0000256" key="1">
    <source>
        <dbReference type="ARBA" id="ARBA00004323"/>
    </source>
</evidence>
<accession>A0A9J7L9T9</accession>
<evidence type="ECO:0000313" key="14">
    <source>
        <dbReference type="RefSeq" id="XP_035678205.1"/>
    </source>
</evidence>
<evidence type="ECO:0000256" key="12">
    <source>
        <dbReference type="RuleBase" id="RU363063"/>
    </source>
</evidence>
<dbReference type="GO" id="GO:0000139">
    <property type="term" value="C:Golgi membrane"/>
    <property type="evidence" value="ECO:0000318"/>
    <property type="project" value="GO_Central"/>
</dbReference>
<dbReference type="GO" id="GO:0006493">
    <property type="term" value="P:protein O-linked glycosylation"/>
    <property type="evidence" value="ECO:0000318"/>
    <property type="project" value="GO_Central"/>
</dbReference>